<evidence type="ECO:0000313" key="1">
    <source>
        <dbReference type="EMBL" id="QHT38511.1"/>
    </source>
</evidence>
<reference evidence="1" key="1">
    <citation type="journal article" date="2020" name="Nature">
        <title>Giant virus diversity and host interactions through global metagenomics.</title>
        <authorList>
            <person name="Schulz F."/>
            <person name="Roux S."/>
            <person name="Paez-Espino D."/>
            <person name="Jungbluth S."/>
            <person name="Walsh D.A."/>
            <person name="Denef V.J."/>
            <person name="McMahon K.D."/>
            <person name="Konstantinidis K.T."/>
            <person name="Eloe-Fadrosh E.A."/>
            <person name="Kyrpides N.C."/>
            <person name="Woyke T."/>
        </authorList>
    </citation>
    <scope>NUCLEOTIDE SEQUENCE</scope>
    <source>
        <strain evidence="1">GVMAG-S-ERX556106-38</strain>
    </source>
</reference>
<name>A0A6C0FCB3_9ZZZZ</name>
<protein>
    <submittedName>
        <fullName evidence="1">Uncharacterized protein</fullName>
    </submittedName>
</protein>
<dbReference type="EMBL" id="MN738832">
    <property type="protein sequence ID" value="QHT38511.1"/>
    <property type="molecule type" value="Genomic_DNA"/>
</dbReference>
<dbReference type="AlphaFoldDB" id="A0A6C0FCB3"/>
<proteinExistence type="predicted"/>
<organism evidence="1">
    <name type="scientific">viral metagenome</name>
    <dbReference type="NCBI Taxonomy" id="1070528"/>
    <lineage>
        <taxon>unclassified sequences</taxon>
        <taxon>metagenomes</taxon>
        <taxon>organismal metagenomes</taxon>
    </lineage>
</organism>
<sequence>MNPLLYPDKSTRLYSIYHKGAKFLIPGMGINVIANRNSDTIPYIGVVTIPSICQMAFHSHFSIANVLQDYVKHGGVQRGLRVGSLSFHGLAVVGFVYSALNPLKKDV</sequence>
<accession>A0A6C0FCB3</accession>